<dbReference type="RefSeq" id="WP_144854825.1">
    <property type="nucleotide sequence ID" value="NZ_VNJI01000079.1"/>
</dbReference>
<dbReference type="AlphaFoldDB" id="A0A559JIG3"/>
<gene>
    <name evidence="1" type="ORF">FPZ49_33645</name>
</gene>
<dbReference type="EMBL" id="VNJI01000079">
    <property type="protein sequence ID" value="TVX99662.1"/>
    <property type="molecule type" value="Genomic_DNA"/>
</dbReference>
<comment type="caution">
    <text evidence="1">The sequence shown here is derived from an EMBL/GenBank/DDBJ whole genome shotgun (WGS) entry which is preliminary data.</text>
</comment>
<accession>A0A559JIG3</accession>
<name>A0A559JIG3_9BACL</name>
<reference evidence="1 2" key="1">
    <citation type="submission" date="2019-07" db="EMBL/GenBank/DDBJ databases">
        <authorList>
            <person name="Kim J."/>
        </authorList>
    </citation>
    <scope>NUCLEOTIDE SEQUENCE [LARGE SCALE GENOMIC DNA]</scope>
    <source>
        <strain evidence="1 2">JC52</strain>
    </source>
</reference>
<protein>
    <submittedName>
        <fullName evidence="1">Uncharacterized protein</fullName>
    </submittedName>
</protein>
<dbReference type="Proteomes" id="UP000317036">
    <property type="component" value="Unassembled WGS sequence"/>
</dbReference>
<organism evidence="1 2">
    <name type="scientific">Paenibacillus cremeus</name>
    <dbReference type="NCBI Taxonomy" id="2163881"/>
    <lineage>
        <taxon>Bacteria</taxon>
        <taxon>Bacillati</taxon>
        <taxon>Bacillota</taxon>
        <taxon>Bacilli</taxon>
        <taxon>Bacillales</taxon>
        <taxon>Paenibacillaceae</taxon>
        <taxon>Paenibacillus</taxon>
    </lineage>
</organism>
<dbReference type="OrthoDB" id="2876927at2"/>
<sequence>MLSMFTDQIQFSNQYAGKTLSKTYNLYPHQIKQISASLSGIDYGFTDVEGMFFRSQIQVKHVILSPTSFRIDVTFGFRSRNFDKRTDATIQYNVIVEYT</sequence>
<keyword evidence="2" id="KW-1185">Reference proteome</keyword>
<evidence type="ECO:0000313" key="2">
    <source>
        <dbReference type="Proteomes" id="UP000317036"/>
    </source>
</evidence>
<proteinExistence type="predicted"/>
<evidence type="ECO:0000313" key="1">
    <source>
        <dbReference type="EMBL" id="TVX99662.1"/>
    </source>
</evidence>